<dbReference type="GO" id="GO:0019005">
    <property type="term" value="C:SCF ubiquitin ligase complex"/>
    <property type="evidence" value="ECO:0007669"/>
    <property type="project" value="TreeGrafter"/>
</dbReference>
<dbReference type="InterPro" id="IPR057207">
    <property type="entry name" value="FBXL15_LRR"/>
</dbReference>
<proteinExistence type="predicted"/>
<evidence type="ECO:0000259" key="2">
    <source>
        <dbReference type="Pfam" id="PF25372"/>
    </source>
</evidence>
<feature type="compositionally biased region" description="Low complexity" evidence="1">
    <location>
        <begin position="112"/>
        <end position="126"/>
    </location>
</feature>
<keyword evidence="4" id="KW-1185">Reference proteome</keyword>
<dbReference type="KEGG" id="slb:AWJ20_1013"/>
<evidence type="ECO:0000256" key="1">
    <source>
        <dbReference type="SAM" id="MobiDB-lite"/>
    </source>
</evidence>
<accession>A0A167DC56</accession>
<dbReference type="OrthoDB" id="550575at2759"/>
<dbReference type="SMART" id="SM00367">
    <property type="entry name" value="LRR_CC"/>
    <property type="match status" value="3"/>
</dbReference>
<reference evidence="3 4" key="1">
    <citation type="submission" date="2016-02" db="EMBL/GenBank/DDBJ databases">
        <title>Complete genome sequence and transcriptome regulation of the pentose utilising yeast Sugiyamaella lignohabitans.</title>
        <authorList>
            <person name="Bellasio M."/>
            <person name="Peymann A."/>
            <person name="Valli M."/>
            <person name="Sipitzky M."/>
            <person name="Graf A."/>
            <person name="Sauer M."/>
            <person name="Marx H."/>
            <person name="Mattanovich D."/>
        </authorList>
    </citation>
    <scope>NUCLEOTIDE SEQUENCE [LARGE SCALE GENOMIC DNA]</scope>
    <source>
        <strain evidence="3 4">CBS 10342</strain>
    </source>
</reference>
<feature type="region of interest" description="Disordered" evidence="1">
    <location>
        <begin position="40"/>
        <end position="129"/>
    </location>
</feature>
<feature type="compositionally biased region" description="Polar residues" evidence="1">
    <location>
        <begin position="147"/>
        <end position="173"/>
    </location>
</feature>
<dbReference type="PANTHER" id="PTHR13318:SF95">
    <property type="entry name" value="F-BOX PROTEIN YLR352W"/>
    <property type="match status" value="1"/>
</dbReference>
<gene>
    <name evidence="3" type="primary">AMN1</name>
    <name evidence="3" type="ORF">AWJ20_1013</name>
</gene>
<feature type="compositionally biased region" description="Low complexity" evidence="1">
    <location>
        <begin position="40"/>
        <end position="68"/>
    </location>
</feature>
<feature type="region of interest" description="Disordered" evidence="1">
    <location>
        <begin position="145"/>
        <end position="174"/>
    </location>
</feature>
<sequence length="632" mass="70926">MKQYIRSADEEVQWSRFEQSLNGQRLVSGSSTTSTVSTATYLSDLDSSPDSDPSAFSSTPTSPSSPSPNRDKGQSSSQNSQEFLRLSVHNARRNTSLEVVTGQVDEPGSGSGSSSTSSTSSGSPSSRIRRRLSLRVPFLGFNRDAKSASQSEVPKQNHTQLNSNNGSPTSPTRIQVPKRLLEPSLLPLDESPISSRLTSLSLVDVELDETRTTGSPYKRINLSEYSLSSSSISSQASIPSCHRALLIPEILEIIIRYVDESNVIPHEIAQRRRKPLSLKHAMLIYGNAESARAAWSKVQREETTKQVRLGQLDESFFNGLYSCLLVSRLWHAISMEILHEKLHFKNETSWQKFVTSNGIANENKFSSRLPSVLVLHKIAEAKQIEVDLIGKKVGGKLKWLEFYTCPLIVPTRELLEGNSLTKIVLPGCSRVNDGVVALIAKMCPQVEHLDLRACDYVSDRGLKVLAKRCPGIKLLNVGRTQRGELITYRGIKHIARRTCVDTLGLAGCHINDRAIWELAIHRGPAIQRLSLNNCQFLTNNSIPRILGYTRNLCVLELRGCFQISDMRPIIQFKRYREMRGHPALIEGCELFELRMREAQWQMEVETSRQVIRDCLEWLYSEDSDVNYEKLRD</sequence>
<dbReference type="GO" id="GO:0031146">
    <property type="term" value="P:SCF-dependent proteasomal ubiquitin-dependent protein catabolic process"/>
    <property type="evidence" value="ECO:0007669"/>
    <property type="project" value="TreeGrafter"/>
</dbReference>
<dbReference type="Gene3D" id="3.80.10.10">
    <property type="entry name" value="Ribonuclease Inhibitor"/>
    <property type="match status" value="1"/>
</dbReference>
<dbReference type="InterPro" id="IPR006553">
    <property type="entry name" value="Leu-rich_rpt_Cys-con_subtyp"/>
</dbReference>
<dbReference type="PANTHER" id="PTHR13318">
    <property type="entry name" value="PARTNER OF PAIRED, ISOFORM B-RELATED"/>
    <property type="match status" value="1"/>
</dbReference>
<dbReference type="SUPFAM" id="SSF52047">
    <property type="entry name" value="RNI-like"/>
    <property type="match status" value="1"/>
</dbReference>
<dbReference type="RefSeq" id="XP_018735222.1">
    <property type="nucleotide sequence ID" value="XM_018877862.1"/>
</dbReference>
<dbReference type="InterPro" id="IPR032675">
    <property type="entry name" value="LRR_dom_sf"/>
</dbReference>
<evidence type="ECO:0000313" key="3">
    <source>
        <dbReference type="EMBL" id="ANB12745.1"/>
    </source>
</evidence>
<dbReference type="AlphaFoldDB" id="A0A167DC56"/>
<evidence type="ECO:0000313" key="4">
    <source>
        <dbReference type="Proteomes" id="UP000189580"/>
    </source>
</evidence>
<organism evidence="3 4">
    <name type="scientific">Sugiyamaella lignohabitans</name>
    <dbReference type="NCBI Taxonomy" id="796027"/>
    <lineage>
        <taxon>Eukaryota</taxon>
        <taxon>Fungi</taxon>
        <taxon>Dikarya</taxon>
        <taxon>Ascomycota</taxon>
        <taxon>Saccharomycotina</taxon>
        <taxon>Dipodascomycetes</taxon>
        <taxon>Dipodascales</taxon>
        <taxon>Trichomonascaceae</taxon>
        <taxon>Sugiyamaella</taxon>
    </lineage>
</organism>
<dbReference type="EMBL" id="CP014501">
    <property type="protein sequence ID" value="ANB12745.1"/>
    <property type="molecule type" value="Genomic_DNA"/>
</dbReference>
<name>A0A167DC56_9ASCO</name>
<dbReference type="Proteomes" id="UP000189580">
    <property type="component" value="Chromosome a"/>
</dbReference>
<feature type="domain" description="F-box/LRR-repeat protein 15-like leucin rich repeat" evidence="2">
    <location>
        <begin position="417"/>
        <end position="566"/>
    </location>
</feature>
<protein>
    <submittedName>
        <fullName evidence="3">Amn1p</fullName>
    </submittedName>
</protein>
<dbReference type="GeneID" id="30032769"/>
<dbReference type="Pfam" id="PF25372">
    <property type="entry name" value="DUF7885"/>
    <property type="match status" value="1"/>
</dbReference>